<keyword evidence="2" id="KW-1185">Reference proteome</keyword>
<dbReference type="RefSeq" id="WP_173062951.1">
    <property type="nucleotide sequence ID" value="NZ_BAABGO010000058.1"/>
</dbReference>
<dbReference type="AlphaFoldDB" id="A0A6V8KB13"/>
<name>A0A6V8KB13_9ACTN</name>
<evidence type="ECO:0000313" key="2">
    <source>
        <dbReference type="Proteomes" id="UP000482800"/>
    </source>
</evidence>
<proteinExistence type="predicted"/>
<dbReference type="EMBL" id="BLPF01000002">
    <property type="protein sequence ID" value="GFJ82432.1"/>
    <property type="molecule type" value="Genomic_DNA"/>
</dbReference>
<gene>
    <name evidence="1" type="ORF">Phou_066120</name>
</gene>
<reference evidence="1 2" key="2">
    <citation type="submission" date="2020-03" db="EMBL/GenBank/DDBJ databases">
        <authorList>
            <person name="Ichikawa N."/>
            <person name="Kimura A."/>
            <person name="Kitahashi Y."/>
            <person name="Uohara A."/>
        </authorList>
    </citation>
    <scope>NUCLEOTIDE SEQUENCE [LARGE SCALE GENOMIC DNA]</scope>
    <source>
        <strain evidence="1 2">NBRC 108639</strain>
    </source>
</reference>
<protein>
    <submittedName>
        <fullName evidence="1">Uncharacterized protein</fullName>
    </submittedName>
</protein>
<accession>A0A6V8KB13</accession>
<evidence type="ECO:0000313" key="1">
    <source>
        <dbReference type="EMBL" id="GFJ82432.1"/>
    </source>
</evidence>
<dbReference type="Proteomes" id="UP000482800">
    <property type="component" value="Unassembled WGS sequence"/>
</dbReference>
<reference evidence="1 2" key="1">
    <citation type="submission" date="2020-03" db="EMBL/GenBank/DDBJ databases">
        <title>Whole genome shotgun sequence of Phytohabitans houttuyneae NBRC 108639.</title>
        <authorList>
            <person name="Komaki H."/>
            <person name="Tamura T."/>
        </authorList>
    </citation>
    <scope>NUCLEOTIDE SEQUENCE [LARGE SCALE GENOMIC DNA]</scope>
    <source>
        <strain evidence="1 2">NBRC 108639</strain>
    </source>
</reference>
<comment type="caution">
    <text evidence="1">The sequence shown here is derived from an EMBL/GenBank/DDBJ whole genome shotgun (WGS) entry which is preliminary data.</text>
</comment>
<organism evidence="1 2">
    <name type="scientific">Phytohabitans houttuyneae</name>
    <dbReference type="NCBI Taxonomy" id="1076126"/>
    <lineage>
        <taxon>Bacteria</taxon>
        <taxon>Bacillati</taxon>
        <taxon>Actinomycetota</taxon>
        <taxon>Actinomycetes</taxon>
        <taxon>Micromonosporales</taxon>
        <taxon>Micromonosporaceae</taxon>
    </lineage>
</organism>
<sequence>MAEPHVSIDQPDISPAPEKLRGALEEQLSSALQHATDVVSGDYRGEGVDEVAARLVDETRAALHPDIAEAFQPDMVQIREVAAVIVGRG</sequence>